<accession>A0A177T9Q5</accession>
<comment type="caution">
    <text evidence="1">The sequence shown here is derived from an EMBL/GenBank/DDBJ whole genome shotgun (WGS) entry which is preliminary data.</text>
</comment>
<organism evidence="1 2">
    <name type="scientific">Tilletia indica</name>
    <dbReference type="NCBI Taxonomy" id="43049"/>
    <lineage>
        <taxon>Eukaryota</taxon>
        <taxon>Fungi</taxon>
        <taxon>Dikarya</taxon>
        <taxon>Basidiomycota</taxon>
        <taxon>Ustilaginomycotina</taxon>
        <taxon>Exobasidiomycetes</taxon>
        <taxon>Tilletiales</taxon>
        <taxon>Tilletiaceae</taxon>
        <taxon>Tilletia</taxon>
    </lineage>
</organism>
<dbReference type="Proteomes" id="UP000077521">
    <property type="component" value="Unassembled WGS sequence"/>
</dbReference>
<protein>
    <submittedName>
        <fullName evidence="1">Uncharacterized protein</fullName>
    </submittedName>
</protein>
<name>A0A177T9Q5_9BASI</name>
<reference evidence="1" key="1">
    <citation type="submission" date="2016-04" db="EMBL/GenBank/DDBJ databases">
        <authorList>
            <person name="Nguyen H.D."/>
            <person name="Samba Siva P."/>
            <person name="Cullis J."/>
            <person name="Levesque C.A."/>
            <person name="Hambleton S."/>
        </authorList>
    </citation>
    <scope>NUCLEOTIDE SEQUENCE</scope>
    <source>
        <strain evidence="1">DAOMC 236416</strain>
    </source>
</reference>
<reference evidence="1" key="2">
    <citation type="journal article" date="2019" name="IMA Fungus">
        <title>Genome sequencing and comparison of five Tilletia species to identify candidate genes for the detection of regulated species infecting wheat.</title>
        <authorList>
            <person name="Nguyen H.D.T."/>
            <person name="Sultana T."/>
            <person name="Kesanakurti P."/>
            <person name="Hambleton S."/>
        </authorList>
    </citation>
    <scope>NUCLEOTIDE SEQUENCE</scope>
    <source>
        <strain evidence="1">DAOMC 236416</strain>
    </source>
</reference>
<evidence type="ECO:0000313" key="1">
    <source>
        <dbReference type="EMBL" id="KAE8250909.1"/>
    </source>
</evidence>
<sequence>MCCASLEASGVRSSSLPCAQGQKSRMVPTAVERALGLGEVWEVIVNAADLADLVTLRQVCRRANAAAERRDFRRLLFKADRHSYAPGLVQKIQSLRHVRTLRFDRPSLFNLQCLLKAMEATDEGRLERVDLFLSALDLVPKLVKLSKAHPILRRKLRTLQIPGQAIWDHSNFQGSEAIKWWTALAQLLDRRDVDDLPLQALMISPRNSDNGLYWPDQITNGPSSLFYGILENVVAPHLEVLAITIGRRDFLDCVVQDSTTFNRISQIAFPKLRKLNINLFDIKFSEFERQEFDSLLCNAVDIEELYLVVSMLYPTRLRTYLPKLRHLRIRLQSDPDRAQHASSVREEVVAFALLHRSQLRTLSVEVVRHHRHQASLGLGGPLRPASEWADIELDAAEFPLLRGLGPGIAMRGRTAFRMGSVAVNLGDEVNDTDWVSRFAELGRSADMGEMTVLKILAPLSTLRVLWIPLRSHQADKFVSDKNLTLEEEDTSNAFSIPPRLELVVQGNTFYRVLRFPSAATSIREGGQPSRRTIRLDQVNRRHVPTHHGSDLWPELQLMDFCSGGPFQNTLANSSLDASIMEHINVDIPVIRSFAK</sequence>
<dbReference type="EMBL" id="LWDF02000273">
    <property type="protein sequence ID" value="KAE8250909.1"/>
    <property type="molecule type" value="Genomic_DNA"/>
</dbReference>
<keyword evidence="2" id="KW-1185">Reference proteome</keyword>
<evidence type="ECO:0000313" key="2">
    <source>
        <dbReference type="Proteomes" id="UP000077521"/>
    </source>
</evidence>
<dbReference type="AlphaFoldDB" id="A0A177T9Q5"/>
<gene>
    <name evidence="1" type="ORF">A4X13_0g4260</name>
</gene>
<proteinExistence type="predicted"/>